<organism evidence="2 3">
    <name type="scientific">Flavobacterium kayseriense</name>
    <dbReference type="NCBI Taxonomy" id="2764714"/>
    <lineage>
        <taxon>Bacteria</taxon>
        <taxon>Pseudomonadati</taxon>
        <taxon>Bacteroidota</taxon>
        <taxon>Flavobacteriia</taxon>
        <taxon>Flavobacteriales</taxon>
        <taxon>Flavobacteriaceae</taxon>
        <taxon>Flavobacterium</taxon>
    </lineage>
</organism>
<evidence type="ECO:0000313" key="3">
    <source>
        <dbReference type="Proteomes" id="UP000629963"/>
    </source>
</evidence>
<keyword evidence="1" id="KW-1133">Transmembrane helix</keyword>
<evidence type="ECO:0000256" key="1">
    <source>
        <dbReference type="SAM" id="Phobius"/>
    </source>
</evidence>
<gene>
    <name evidence="2" type="ORF">H8R23_03690</name>
</gene>
<reference evidence="2 3" key="1">
    <citation type="submission" date="2020-08" db="EMBL/GenBank/DDBJ databases">
        <title>Description of novel Flavobacterium F-380 isolate.</title>
        <authorList>
            <person name="Saticioglu I.B."/>
            <person name="Duman M."/>
            <person name="Altun S."/>
        </authorList>
    </citation>
    <scope>NUCLEOTIDE SEQUENCE [LARGE SCALE GENOMIC DNA]</scope>
    <source>
        <strain evidence="2 3">F-380</strain>
    </source>
</reference>
<sequence length="327" mass="37638">MSTNVPQNQDNQEIDLFVIFKKVGDFFQWINRVLFLSIYFFVKNAIIVFVLILLGFGVGLYLDKTQQQYDHHIIVAPNFKSTDYLYAKIDLLASKIAERDTSFLNLVGLPKYSSLRSIKIEPVVDIYKLISSNDQNFELLALLAQNGDLKTVVKETTTSKNYNFHTIIVSTEGTTNQNDIIDPLLRYLNTNRYYADVQKIAVANIQQKIKVKEDIILQIDEIIKSYTTNKESVIKNDKMMYYNENNQLDNIIKTKDTLSSTMAALKMELFNSKKIINDNSVVLNIKNNKFSNGKLKFILPFVLLVFFVLTQLFISFYKSQSAKHAAE</sequence>
<accession>A0ABR7J4N2</accession>
<dbReference type="EMBL" id="JACRUJ010000001">
    <property type="protein sequence ID" value="MBC5840498.1"/>
    <property type="molecule type" value="Genomic_DNA"/>
</dbReference>
<evidence type="ECO:0008006" key="4">
    <source>
        <dbReference type="Google" id="ProtNLM"/>
    </source>
</evidence>
<dbReference type="RefSeq" id="WP_187009066.1">
    <property type="nucleotide sequence ID" value="NZ_JACRUI010000001.1"/>
</dbReference>
<feature type="transmembrane region" description="Helical" evidence="1">
    <location>
        <begin position="38"/>
        <end position="62"/>
    </location>
</feature>
<evidence type="ECO:0000313" key="2">
    <source>
        <dbReference type="EMBL" id="MBC5840498.1"/>
    </source>
</evidence>
<keyword evidence="1" id="KW-0472">Membrane</keyword>
<comment type="caution">
    <text evidence="2">The sequence shown here is derived from an EMBL/GenBank/DDBJ whole genome shotgun (WGS) entry which is preliminary data.</text>
</comment>
<keyword evidence="1" id="KW-0812">Transmembrane</keyword>
<feature type="transmembrane region" description="Helical" evidence="1">
    <location>
        <begin position="297"/>
        <end position="317"/>
    </location>
</feature>
<dbReference type="Proteomes" id="UP000629963">
    <property type="component" value="Unassembled WGS sequence"/>
</dbReference>
<keyword evidence="3" id="KW-1185">Reference proteome</keyword>
<protein>
    <recommendedName>
        <fullName evidence="4">Polysaccharide chain length determinant N-terminal domain-containing protein</fullName>
    </recommendedName>
</protein>
<name>A0ABR7J4N2_9FLAO</name>
<proteinExistence type="predicted"/>